<dbReference type="GO" id="GO:0005198">
    <property type="term" value="F:structural molecule activity"/>
    <property type="evidence" value="ECO:0007669"/>
    <property type="project" value="InterPro"/>
</dbReference>
<name>A0AA36M3K6_CYLNA</name>
<comment type="caution">
    <text evidence="2">The sequence shown here is derived from an EMBL/GenBank/DDBJ whole genome shotgun (WGS) entry which is preliminary data.</text>
</comment>
<dbReference type="InterPro" id="IPR003514">
    <property type="entry name" value="Microviridae_protein_F"/>
</dbReference>
<evidence type="ECO:0000313" key="2">
    <source>
        <dbReference type="EMBL" id="CAJ0596421.1"/>
    </source>
</evidence>
<dbReference type="Gene3D" id="2.60.169.10">
    <property type="entry name" value="Microviridae F protein"/>
    <property type="match status" value="2"/>
</dbReference>
<evidence type="ECO:0008006" key="4">
    <source>
        <dbReference type="Google" id="ProtNLM"/>
    </source>
</evidence>
<comment type="similarity">
    <text evidence="1">Belongs to the microviridae F protein family.</text>
</comment>
<dbReference type="InterPro" id="IPR016184">
    <property type="entry name" value="Capsid/spike_ssDNA_virus"/>
</dbReference>
<organism evidence="2 3">
    <name type="scientific">Cylicocyclus nassatus</name>
    <name type="common">Nematode worm</name>
    <dbReference type="NCBI Taxonomy" id="53992"/>
    <lineage>
        <taxon>Eukaryota</taxon>
        <taxon>Metazoa</taxon>
        <taxon>Ecdysozoa</taxon>
        <taxon>Nematoda</taxon>
        <taxon>Chromadorea</taxon>
        <taxon>Rhabditida</taxon>
        <taxon>Rhabditina</taxon>
        <taxon>Rhabditomorpha</taxon>
        <taxon>Strongyloidea</taxon>
        <taxon>Strongylidae</taxon>
        <taxon>Cylicocyclus</taxon>
    </lineage>
</organism>
<sequence>MRSASNYSFAVAPSVQMPRSSFKRDRTYKTAFDSGYLVPFFADEVYPGDTFNGSTVAFARLSTPVVPFMDNLHMDFFYFFVPYRLLWDHWKNMMGEMGEQDNPSDSTDYLTPLVESPSAGWSVGSLADYFGIPVEKPISTNCWLFRAYNKIYNDHFRDENLIDSIPENRGDGPDSADDYVLRKRGKRWDYLTGCLPWPQKGPGASIGLAGDAPVHGDINGLRFTDGTTSYVIAGRSGGTTANGMPLYAVSTGSRLDVGATAPSSGLTLNANHVLGVRSASGNSGLVADLSEAASERWAELRYGSSKITGKLRSGVAQSLDVWHLAQHFTTVPTLSQQFIEENPPLKRVLAVQDEPEIIFDSLTTCNTVRCLPTYSVPGLVDHF</sequence>
<protein>
    <recommendedName>
        <fullName evidence="4">Major capsid protein</fullName>
    </recommendedName>
</protein>
<keyword evidence="3" id="KW-1185">Reference proteome</keyword>
<dbReference type="SUPFAM" id="SSF88645">
    <property type="entry name" value="ssDNA viruses"/>
    <property type="match status" value="1"/>
</dbReference>
<evidence type="ECO:0000313" key="3">
    <source>
        <dbReference type="Proteomes" id="UP001176961"/>
    </source>
</evidence>
<dbReference type="InterPro" id="IPR037002">
    <property type="entry name" value="Microviridae_protein_F_sf"/>
</dbReference>
<proteinExistence type="inferred from homology"/>
<dbReference type="Pfam" id="PF02305">
    <property type="entry name" value="Phage_F"/>
    <property type="match status" value="2"/>
</dbReference>
<dbReference type="Proteomes" id="UP001176961">
    <property type="component" value="Unassembled WGS sequence"/>
</dbReference>
<gene>
    <name evidence="2" type="ORF">CYNAS_LOCUS8404</name>
</gene>
<dbReference type="AlphaFoldDB" id="A0AA36M3K6"/>
<evidence type="ECO:0000256" key="1">
    <source>
        <dbReference type="ARBA" id="ARBA00009963"/>
    </source>
</evidence>
<reference evidence="2" key="1">
    <citation type="submission" date="2023-07" db="EMBL/GenBank/DDBJ databases">
        <authorList>
            <consortium name="CYATHOMIX"/>
        </authorList>
    </citation>
    <scope>NUCLEOTIDE SEQUENCE</scope>
    <source>
        <strain evidence="2">N/A</strain>
    </source>
</reference>
<accession>A0AA36M3K6</accession>
<dbReference type="EMBL" id="CATQJL010000130">
    <property type="protein sequence ID" value="CAJ0596421.1"/>
    <property type="molecule type" value="Genomic_DNA"/>
</dbReference>